<evidence type="ECO:0000313" key="1">
    <source>
        <dbReference type="EMBL" id="KAK3223498.1"/>
    </source>
</evidence>
<sequence length="193" mass="21598">MCGADGCGWRARGSCMINGVTIMLKTLSDQHDCHRVYSNKDAKVKWIASKFEKLVKSNPSIDVKVIGDLLMESYKVSIDIRTLYRAKHRALNELAKDHAKCFGYLRRYAYILNQSNPGVAVHICTQQPHPTATTNFQRMVLSFEPQKVGFFEGCRPFIGVDGCHLKRPFGEVLLPAVSLDANNGLFPIGCLHL</sequence>
<dbReference type="AlphaFoldDB" id="A0AAE0ASN8"/>
<comment type="caution">
    <text evidence="1">The sequence shown here is derived from an EMBL/GenBank/DDBJ whole genome shotgun (WGS) entry which is preliminary data.</text>
</comment>
<dbReference type="Proteomes" id="UP001281410">
    <property type="component" value="Unassembled WGS sequence"/>
</dbReference>
<accession>A0AAE0ASN8</accession>
<name>A0AAE0ASN8_9ROSI</name>
<evidence type="ECO:0000313" key="2">
    <source>
        <dbReference type="Proteomes" id="UP001281410"/>
    </source>
</evidence>
<keyword evidence="2" id="KW-1185">Reference proteome</keyword>
<proteinExistence type="predicted"/>
<protein>
    <submittedName>
        <fullName evidence="1">Uncharacterized protein</fullName>
    </submittedName>
</protein>
<reference evidence="1" key="1">
    <citation type="journal article" date="2023" name="Plant J.">
        <title>Genome sequences and population genomics provide insights into the demographic history, inbreeding, and mutation load of two 'living fossil' tree species of Dipteronia.</title>
        <authorList>
            <person name="Feng Y."/>
            <person name="Comes H.P."/>
            <person name="Chen J."/>
            <person name="Zhu S."/>
            <person name="Lu R."/>
            <person name="Zhang X."/>
            <person name="Li P."/>
            <person name="Qiu J."/>
            <person name="Olsen K.M."/>
            <person name="Qiu Y."/>
        </authorList>
    </citation>
    <scope>NUCLEOTIDE SEQUENCE</scope>
    <source>
        <strain evidence="1">NBL</strain>
    </source>
</reference>
<dbReference type="EMBL" id="JANJYJ010000003">
    <property type="protein sequence ID" value="KAK3223498.1"/>
    <property type="molecule type" value="Genomic_DNA"/>
</dbReference>
<dbReference type="PANTHER" id="PTHR31973:SF197">
    <property type="entry name" value="SWIM-TYPE DOMAIN-CONTAINING PROTEIN"/>
    <property type="match status" value="1"/>
</dbReference>
<dbReference type="PANTHER" id="PTHR31973">
    <property type="entry name" value="POLYPROTEIN, PUTATIVE-RELATED"/>
    <property type="match status" value="1"/>
</dbReference>
<organism evidence="1 2">
    <name type="scientific">Dipteronia sinensis</name>
    <dbReference type="NCBI Taxonomy" id="43782"/>
    <lineage>
        <taxon>Eukaryota</taxon>
        <taxon>Viridiplantae</taxon>
        <taxon>Streptophyta</taxon>
        <taxon>Embryophyta</taxon>
        <taxon>Tracheophyta</taxon>
        <taxon>Spermatophyta</taxon>
        <taxon>Magnoliopsida</taxon>
        <taxon>eudicotyledons</taxon>
        <taxon>Gunneridae</taxon>
        <taxon>Pentapetalae</taxon>
        <taxon>rosids</taxon>
        <taxon>malvids</taxon>
        <taxon>Sapindales</taxon>
        <taxon>Sapindaceae</taxon>
        <taxon>Hippocastanoideae</taxon>
        <taxon>Acereae</taxon>
        <taxon>Dipteronia</taxon>
    </lineage>
</organism>
<gene>
    <name evidence="1" type="ORF">Dsin_010523</name>
</gene>